<evidence type="ECO:0000256" key="2">
    <source>
        <dbReference type="HAMAP-Rule" id="MF_00984"/>
    </source>
</evidence>
<comment type="caution">
    <text evidence="4">The sequence shown here is derived from an EMBL/GenBank/DDBJ whole genome shotgun (WGS) entry which is preliminary data.</text>
</comment>
<dbReference type="InterPro" id="IPR011344">
    <property type="entry name" value="ssDNA-bd"/>
</dbReference>
<evidence type="ECO:0000256" key="1">
    <source>
        <dbReference type="ARBA" id="ARBA00023125"/>
    </source>
</evidence>
<comment type="subunit">
    <text evidence="2">Homotetramer.</text>
</comment>
<keyword evidence="1 2" id="KW-0238">DNA-binding</keyword>
<dbReference type="Proteomes" id="UP000230292">
    <property type="component" value="Unassembled WGS sequence"/>
</dbReference>
<protein>
    <recommendedName>
        <fullName evidence="2 3">Single-stranded DNA-binding protein</fullName>
        <shortName evidence="2">SSB</shortName>
    </recommendedName>
</protein>
<dbReference type="PIRSF" id="PIRSF002070">
    <property type="entry name" value="SSB"/>
    <property type="match status" value="1"/>
</dbReference>
<dbReference type="SUPFAM" id="SSF50249">
    <property type="entry name" value="Nucleic acid-binding proteins"/>
    <property type="match status" value="1"/>
</dbReference>
<dbReference type="Gene3D" id="2.40.50.140">
    <property type="entry name" value="Nucleic acid-binding proteins"/>
    <property type="match status" value="1"/>
</dbReference>
<dbReference type="HAMAP" id="MF_00984">
    <property type="entry name" value="SSB"/>
    <property type="match status" value="1"/>
</dbReference>
<dbReference type="PANTHER" id="PTHR10302:SF27">
    <property type="entry name" value="SINGLE-STRANDED DNA-BINDING PROTEIN"/>
    <property type="match status" value="1"/>
</dbReference>
<dbReference type="GO" id="GO:0009295">
    <property type="term" value="C:nucleoid"/>
    <property type="evidence" value="ECO:0007669"/>
    <property type="project" value="TreeGrafter"/>
</dbReference>
<organism evidence="4 5">
    <name type="scientific">Candidatus Kerfeldbacteria bacterium CG15_BIG_FIL_POST_REV_8_21_14_020_45_12</name>
    <dbReference type="NCBI Taxonomy" id="2014247"/>
    <lineage>
        <taxon>Bacteria</taxon>
        <taxon>Candidatus Kerfeldiibacteriota</taxon>
    </lineage>
</organism>
<dbReference type="InterPro" id="IPR000424">
    <property type="entry name" value="Primosome_PriB/ssb"/>
</dbReference>
<dbReference type="EMBL" id="PFGC01000045">
    <property type="protein sequence ID" value="PIW36614.1"/>
    <property type="molecule type" value="Genomic_DNA"/>
</dbReference>
<dbReference type="NCBIfam" id="TIGR00621">
    <property type="entry name" value="ssb"/>
    <property type="match status" value="1"/>
</dbReference>
<name>A0A2M7H344_9BACT</name>
<evidence type="ECO:0000313" key="5">
    <source>
        <dbReference type="Proteomes" id="UP000230292"/>
    </source>
</evidence>
<dbReference type="GO" id="GO:0003697">
    <property type="term" value="F:single-stranded DNA binding"/>
    <property type="evidence" value="ECO:0007669"/>
    <property type="project" value="UniProtKB-UniRule"/>
</dbReference>
<dbReference type="CDD" id="cd04496">
    <property type="entry name" value="SSB_OBF"/>
    <property type="match status" value="1"/>
</dbReference>
<dbReference type="GO" id="GO:0006260">
    <property type="term" value="P:DNA replication"/>
    <property type="evidence" value="ECO:0007669"/>
    <property type="project" value="InterPro"/>
</dbReference>
<accession>A0A2M7H344</accession>
<dbReference type="Pfam" id="PF00436">
    <property type="entry name" value="SSB"/>
    <property type="match status" value="1"/>
</dbReference>
<gene>
    <name evidence="4" type="ORF">COW24_04365</name>
</gene>
<dbReference type="InterPro" id="IPR012340">
    <property type="entry name" value="NA-bd_OB-fold"/>
</dbReference>
<reference evidence="4 5" key="1">
    <citation type="submission" date="2017-09" db="EMBL/GenBank/DDBJ databases">
        <title>Depth-based differentiation of microbial function through sediment-hosted aquifers and enrichment of novel symbionts in the deep terrestrial subsurface.</title>
        <authorList>
            <person name="Probst A.J."/>
            <person name="Ladd B."/>
            <person name="Jarett J.K."/>
            <person name="Geller-Mcgrath D.E."/>
            <person name="Sieber C.M."/>
            <person name="Emerson J.B."/>
            <person name="Anantharaman K."/>
            <person name="Thomas B.C."/>
            <person name="Malmstrom R."/>
            <person name="Stieglmeier M."/>
            <person name="Klingl A."/>
            <person name="Woyke T."/>
            <person name="Ryan C.M."/>
            <person name="Banfield J.F."/>
        </authorList>
    </citation>
    <scope>NUCLEOTIDE SEQUENCE [LARGE SCALE GENOMIC DNA]</scope>
    <source>
        <strain evidence="4">CG15_BIG_FIL_POST_REV_8_21_14_020_45_12</strain>
    </source>
</reference>
<dbReference type="AlphaFoldDB" id="A0A2M7H344"/>
<evidence type="ECO:0000256" key="3">
    <source>
        <dbReference type="PIRNR" id="PIRNR002070"/>
    </source>
</evidence>
<evidence type="ECO:0000313" key="4">
    <source>
        <dbReference type="EMBL" id="PIW36614.1"/>
    </source>
</evidence>
<dbReference type="PROSITE" id="PS50935">
    <property type="entry name" value="SSB"/>
    <property type="match status" value="1"/>
</dbReference>
<comment type="caution">
    <text evidence="2">Lacks conserved residue(s) required for the propagation of feature annotation.</text>
</comment>
<proteinExistence type="inferred from homology"/>
<sequence>MRNLNRVTMIGQLTADPEVKQTTGGDLVRLGLATNYSWKDAAGEWKSGVDFHTVVAWRALAEKIAATFHKGDRIYIEGKLTTRSWQTEAGDKRYRTEVVALTAAGMSAESSSDQVGEKSLTDDIQLEEVIEVTA</sequence>
<dbReference type="PANTHER" id="PTHR10302">
    <property type="entry name" value="SINGLE-STRANDED DNA-BINDING PROTEIN"/>
    <property type="match status" value="1"/>
</dbReference>